<protein>
    <submittedName>
        <fullName evidence="1">Uncharacterized protein</fullName>
    </submittedName>
</protein>
<proteinExistence type="predicted"/>
<name>A0ABW6CK08_9CAUL</name>
<dbReference type="RefSeq" id="WP_377368139.1">
    <property type="nucleotide sequence ID" value="NZ_JAOTJD010000006.1"/>
</dbReference>
<evidence type="ECO:0000313" key="2">
    <source>
        <dbReference type="Proteomes" id="UP001598130"/>
    </source>
</evidence>
<accession>A0ABW6CK08</accession>
<organism evidence="1 2">
    <name type="scientific">Phenylobacterium ferrooxidans</name>
    <dbReference type="NCBI Taxonomy" id="2982689"/>
    <lineage>
        <taxon>Bacteria</taxon>
        <taxon>Pseudomonadati</taxon>
        <taxon>Pseudomonadota</taxon>
        <taxon>Alphaproteobacteria</taxon>
        <taxon>Caulobacterales</taxon>
        <taxon>Caulobacteraceae</taxon>
        <taxon>Phenylobacterium</taxon>
    </lineage>
</organism>
<dbReference type="Proteomes" id="UP001598130">
    <property type="component" value="Unassembled WGS sequence"/>
</dbReference>
<gene>
    <name evidence="1" type="ORF">OCL97_05000</name>
</gene>
<keyword evidence="2" id="KW-1185">Reference proteome</keyword>
<sequence length="274" mass="27498">MSAYSDAVTRLTTAYYNSGVKSVANPGGFAGFGHGVNFPAALGDVGIVFANLDASLALIAGAAPAASAAAASASAAATSATNAATAKTAAETARDVAVAAGAAGRQTIPLVAASMKGRQTNGAQGVIVELATNKQMIAYFAFDTSVSEAVQVLVPMPKAYDGGTVSFRPRWRHGATTVNFGVVVGCRAVAVGDNEALDAAFGTAQYSTDTGGTTGRQYIGPESAAITIAGTPVGGESVFFEFFRATADANDNMAIDMDLIGADLFITTTKGTDI</sequence>
<comment type="caution">
    <text evidence="1">The sequence shown here is derived from an EMBL/GenBank/DDBJ whole genome shotgun (WGS) entry which is preliminary data.</text>
</comment>
<reference evidence="1 2" key="1">
    <citation type="submission" date="2022-09" db="EMBL/GenBank/DDBJ databases">
        <title>New species of Phenylobacterium.</title>
        <authorList>
            <person name="Mieszkin S."/>
        </authorList>
    </citation>
    <scope>NUCLEOTIDE SEQUENCE [LARGE SCALE GENOMIC DNA]</scope>
    <source>
        <strain evidence="1 2">HK31-G</strain>
    </source>
</reference>
<evidence type="ECO:0000313" key="1">
    <source>
        <dbReference type="EMBL" id="MFD3263325.1"/>
    </source>
</evidence>
<dbReference type="EMBL" id="JAOTJD010000006">
    <property type="protein sequence ID" value="MFD3263325.1"/>
    <property type="molecule type" value="Genomic_DNA"/>
</dbReference>